<dbReference type="Proteomes" id="UP000265520">
    <property type="component" value="Unassembled WGS sequence"/>
</dbReference>
<evidence type="ECO:0000313" key="2">
    <source>
        <dbReference type="Proteomes" id="UP000265520"/>
    </source>
</evidence>
<feature type="non-terminal residue" evidence="1">
    <location>
        <position position="1"/>
    </location>
</feature>
<reference evidence="1 2" key="1">
    <citation type="journal article" date="2018" name="Front. Plant Sci.">
        <title>Red Clover (Trifolium pratense) and Zigzag Clover (T. medium) - A Picture of Genomic Similarities and Differences.</title>
        <authorList>
            <person name="Dluhosova J."/>
            <person name="Istvanek J."/>
            <person name="Nedelnik J."/>
            <person name="Repkova J."/>
        </authorList>
    </citation>
    <scope>NUCLEOTIDE SEQUENCE [LARGE SCALE GENOMIC DNA]</scope>
    <source>
        <strain evidence="2">cv. 10/8</strain>
        <tissue evidence="1">Leaf</tissue>
    </source>
</reference>
<evidence type="ECO:0000313" key="1">
    <source>
        <dbReference type="EMBL" id="MCI73335.1"/>
    </source>
</evidence>
<comment type="caution">
    <text evidence="1">The sequence shown here is derived from an EMBL/GenBank/DDBJ whole genome shotgun (WGS) entry which is preliminary data.</text>
</comment>
<name>A0A392UNK2_9FABA</name>
<keyword evidence="2" id="KW-1185">Reference proteome</keyword>
<dbReference type="AlphaFoldDB" id="A0A392UNK2"/>
<protein>
    <submittedName>
        <fullName evidence="1">Uncharacterized protein</fullName>
    </submittedName>
</protein>
<proteinExistence type="predicted"/>
<organism evidence="1 2">
    <name type="scientific">Trifolium medium</name>
    <dbReference type="NCBI Taxonomy" id="97028"/>
    <lineage>
        <taxon>Eukaryota</taxon>
        <taxon>Viridiplantae</taxon>
        <taxon>Streptophyta</taxon>
        <taxon>Embryophyta</taxon>
        <taxon>Tracheophyta</taxon>
        <taxon>Spermatophyta</taxon>
        <taxon>Magnoliopsida</taxon>
        <taxon>eudicotyledons</taxon>
        <taxon>Gunneridae</taxon>
        <taxon>Pentapetalae</taxon>
        <taxon>rosids</taxon>
        <taxon>fabids</taxon>
        <taxon>Fabales</taxon>
        <taxon>Fabaceae</taxon>
        <taxon>Papilionoideae</taxon>
        <taxon>50 kb inversion clade</taxon>
        <taxon>NPAAA clade</taxon>
        <taxon>Hologalegina</taxon>
        <taxon>IRL clade</taxon>
        <taxon>Trifolieae</taxon>
        <taxon>Trifolium</taxon>
    </lineage>
</organism>
<dbReference type="EMBL" id="LXQA010836155">
    <property type="protein sequence ID" value="MCI73335.1"/>
    <property type="molecule type" value="Genomic_DNA"/>
</dbReference>
<sequence>KDGKARANYYKAVNDKRGKDLEEGNLMIRKGRKLMKVVAVDEENVMGIVSSVVYRVIISSNAQRMRVNV</sequence>
<accession>A0A392UNK2</accession>